<name>A0A9P1J0I3_9PELO</name>
<dbReference type="EMBL" id="CANHGI010000006">
    <property type="protein sequence ID" value="CAI5454653.1"/>
    <property type="molecule type" value="Genomic_DNA"/>
</dbReference>
<protein>
    <submittedName>
        <fullName evidence="2">Uncharacterized protein</fullName>
    </submittedName>
</protein>
<dbReference type="OrthoDB" id="5842861at2759"/>
<dbReference type="PANTHER" id="PTHR35182:SF9">
    <property type="entry name" value="TRANSTHYRETIN-RELATED FAMILY DOMAIN"/>
    <property type="match status" value="1"/>
</dbReference>
<proteinExistence type="predicted"/>
<dbReference type="InterPro" id="IPR013783">
    <property type="entry name" value="Ig-like_fold"/>
</dbReference>
<gene>
    <name evidence="2" type="ORF">CAMP_LOCUS17290</name>
</gene>
<keyword evidence="3" id="KW-1185">Reference proteome</keyword>
<keyword evidence="1" id="KW-0732">Signal</keyword>
<reference evidence="2" key="1">
    <citation type="submission" date="2022-11" db="EMBL/GenBank/DDBJ databases">
        <authorList>
            <person name="Kikuchi T."/>
        </authorList>
    </citation>
    <scope>NUCLEOTIDE SEQUENCE</scope>
    <source>
        <strain evidence="2">PS1010</strain>
    </source>
</reference>
<comment type="caution">
    <text evidence="2">The sequence shown here is derived from an EMBL/GenBank/DDBJ whole genome shotgun (WGS) entry which is preliminary data.</text>
</comment>
<dbReference type="PANTHER" id="PTHR35182">
    <property type="entry name" value="PROTEIN CBG13762"/>
    <property type="match status" value="1"/>
</dbReference>
<organism evidence="2 3">
    <name type="scientific">Caenorhabditis angaria</name>
    <dbReference type="NCBI Taxonomy" id="860376"/>
    <lineage>
        <taxon>Eukaryota</taxon>
        <taxon>Metazoa</taxon>
        <taxon>Ecdysozoa</taxon>
        <taxon>Nematoda</taxon>
        <taxon>Chromadorea</taxon>
        <taxon>Rhabditida</taxon>
        <taxon>Rhabditina</taxon>
        <taxon>Rhabditomorpha</taxon>
        <taxon>Rhabditoidea</taxon>
        <taxon>Rhabditidae</taxon>
        <taxon>Peloderinae</taxon>
        <taxon>Caenorhabditis</taxon>
    </lineage>
</organism>
<sequence length="131" mass="14943">MLTFLIASLLICPFIFVNSATAVFPTKIGETLILDLGKDVKEWKRNRDGTEEFIKFCDEAKECNAWIDKETNKIVGDGREHIFENGTLVIDNFQESDVGDYSSHDEMERVHYTADGRIWALARTRITVIAI</sequence>
<feature type="chain" id="PRO_5040254336" evidence="1">
    <location>
        <begin position="23"/>
        <end position="131"/>
    </location>
</feature>
<feature type="signal peptide" evidence="1">
    <location>
        <begin position="1"/>
        <end position="22"/>
    </location>
</feature>
<evidence type="ECO:0000313" key="2">
    <source>
        <dbReference type="EMBL" id="CAI5454653.1"/>
    </source>
</evidence>
<dbReference type="Gene3D" id="2.60.40.10">
    <property type="entry name" value="Immunoglobulins"/>
    <property type="match status" value="1"/>
</dbReference>
<dbReference type="AlphaFoldDB" id="A0A9P1J0I3"/>
<evidence type="ECO:0000256" key="1">
    <source>
        <dbReference type="SAM" id="SignalP"/>
    </source>
</evidence>
<accession>A0A9P1J0I3</accession>
<dbReference type="Proteomes" id="UP001152747">
    <property type="component" value="Unassembled WGS sequence"/>
</dbReference>
<evidence type="ECO:0000313" key="3">
    <source>
        <dbReference type="Proteomes" id="UP001152747"/>
    </source>
</evidence>